<dbReference type="PANTHER" id="PTHR38797">
    <property type="entry name" value="NUCLEAR PORE COMPLEX PROTEIN NUP85-RELATED"/>
    <property type="match status" value="1"/>
</dbReference>
<dbReference type="InterPro" id="IPR022085">
    <property type="entry name" value="OpdG"/>
</dbReference>
<dbReference type="EMBL" id="JADCTT010000013">
    <property type="protein sequence ID" value="KAF9745396.1"/>
    <property type="molecule type" value="Genomic_DNA"/>
</dbReference>
<sequence>MSSITEWSAASRAQVDEVIQSGLQDSLSDTINSYLKSITFQYMFQGRSEESLAGLICDAWYTLIQAGKNITTHEFRQDIIVRDLVAMRALGSMQDSVQSISHAQGIITFSDGYTLWSGLPLLSMSLTEEFTERYYQKDHYSPDQRENMAGLLARLLAAGFYDGPALCALSLFRETLEIHRPLVKADIKEASDSLLPLEDLLEALTDLLQNSGYCLAILSASTTSKIKTKHADHPHLSSLGELALQHDTITDLSPTGYSPQRWSFWAERLRELKRCGVESIERRANFCLGYMHCTGDQTKLLPEVICQNSSGFWEEWSDQ</sequence>
<comment type="caution">
    <text evidence="1">The sequence shown here is derived from an EMBL/GenBank/DDBJ whole genome shotgun (WGS) entry which is preliminary data.</text>
</comment>
<evidence type="ECO:0000313" key="1">
    <source>
        <dbReference type="EMBL" id="KAF9745396.1"/>
    </source>
</evidence>
<organism evidence="1 2">
    <name type="scientific">Bionectria ochroleuca</name>
    <name type="common">Gliocladium roseum</name>
    <dbReference type="NCBI Taxonomy" id="29856"/>
    <lineage>
        <taxon>Eukaryota</taxon>
        <taxon>Fungi</taxon>
        <taxon>Dikarya</taxon>
        <taxon>Ascomycota</taxon>
        <taxon>Pezizomycotina</taxon>
        <taxon>Sordariomycetes</taxon>
        <taxon>Hypocreomycetidae</taxon>
        <taxon>Hypocreales</taxon>
        <taxon>Bionectriaceae</taxon>
        <taxon>Clonostachys</taxon>
    </lineage>
</organism>
<dbReference type="Pfam" id="PF12311">
    <property type="entry name" value="DUF3632"/>
    <property type="match status" value="1"/>
</dbReference>
<protein>
    <submittedName>
        <fullName evidence="1">Uncharacterized protein</fullName>
    </submittedName>
</protein>
<accession>A0A8H7K8L7</accession>
<proteinExistence type="predicted"/>
<reference evidence="1" key="1">
    <citation type="submission" date="2020-10" db="EMBL/GenBank/DDBJ databases">
        <title>High-Quality Genome Resource of Clonostachys rosea strain S41 by Oxford Nanopore Long-Read Sequencing.</title>
        <authorList>
            <person name="Wang H."/>
        </authorList>
    </citation>
    <scope>NUCLEOTIDE SEQUENCE</scope>
    <source>
        <strain evidence="1">S41</strain>
    </source>
</reference>
<dbReference type="PANTHER" id="PTHR38797:SF7">
    <property type="entry name" value="TRANSCRIPTION FACTOR DOMAIN-CONTAINING PROTEIN"/>
    <property type="match status" value="1"/>
</dbReference>
<dbReference type="Proteomes" id="UP000616885">
    <property type="component" value="Unassembled WGS sequence"/>
</dbReference>
<name>A0A8H7K8L7_BIOOC</name>
<evidence type="ECO:0000313" key="2">
    <source>
        <dbReference type="Proteomes" id="UP000616885"/>
    </source>
</evidence>
<gene>
    <name evidence="1" type="ORF">IM811_005018</name>
</gene>
<dbReference type="AlphaFoldDB" id="A0A8H7K8L7"/>
<dbReference type="InterPro" id="IPR053204">
    <property type="entry name" value="Oxopyrrolidines_Biosynth-assoc"/>
</dbReference>